<evidence type="ECO:0000256" key="6">
    <source>
        <dbReference type="SAM" id="MobiDB-lite"/>
    </source>
</evidence>
<evidence type="ECO:0000256" key="5">
    <source>
        <dbReference type="PROSITE-ProRule" id="PRU01023"/>
    </source>
</evidence>
<feature type="binding site" evidence="5">
    <location>
        <position position="287"/>
    </location>
    <ligand>
        <name>S-adenosyl-L-methionine</name>
        <dbReference type="ChEBI" id="CHEBI:59789"/>
    </ligand>
</feature>
<dbReference type="Pfam" id="PF01189">
    <property type="entry name" value="Methyltr_RsmB-F"/>
    <property type="match status" value="1"/>
</dbReference>
<feature type="domain" description="SAM-dependent MTase RsmB/NOP-type" evidence="7">
    <location>
        <begin position="144"/>
        <end position="537"/>
    </location>
</feature>
<dbReference type="PRINTS" id="PR02008">
    <property type="entry name" value="RCMTFAMILY"/>
</dbReference>
<dbReference type="InterPro" id="IPR001678">
    <property type="entry name" value="MeTrfase_RsmB-F_NOP2_dom"/>
</dbReference>
<evidence type="ECO:0000313" key="8">
    <source>
        <dbReference type="EMBL" id="KAK4550458.1"/>
    </source>
</evidence>
<dbReference type="InterPro" id="IPR049561">
    <property type="entry name" value="NSUN5_7_fdxn-like"/>
</dbReference>
<dbReference type="GO" id="GO:0008173">
    <property type="term" value="F:RNA methyltransferase activity"/>
    <property type="evidence" value="ECO:0007669"/>
    <property type="project" value="InterPro"/>
</dbReference>
<dbReference type="Pfam" id="PF21153">
    <property type="entry name" value="NSUN5_N"/>
    <property type="match status" value="1"/>
</dbReference>
<dbReference type="Pfam" id="PF21148">
    <property type="entry name" value="NSUN5_fdxn-like"/>
    <property type="match status" value="1"/>
</dbReference>
<dbReference type="Gene3D" id="3.40.50.150">
    <property type="entry name" value="Vaccinia Virus protein VP39"/>
    <property type="match status" value="1"/>
</dbReference>
<dbReference type="Proteomes" id="UP001324427">
    <property type="component" value="Unassembled WGS sequence"/>
</dbReference>
<dbReference type="GO" id="GO:0003723">
    <property type="term" value="F:RNA binding"/>
    <property type="evidence" value="ECO:0007669"/>
    <property type="project" value="UniProtKB-UniRule"/>
</dbReference>
<dbReference type="GO" id="GO:0005730">
    <property type="term" value="C:nucleolus"/>
    <property type="evidence" value="ECO:0007669"/>
    <property type="project" value="TreeGrafter"/>
</dbReference>
<keyword evidence="1 5" id="KW-0489">Methyltransferase</keyword>
<feature type="region of interest" description="Disordered" evidence="6">
    <location>
        <begin position="364"/>
        <end position="389"/>
    </location>
</feature>
<sequence length="570" mass="61093">MSLYHEAASVLVTARSKSISLKSIIYNKKDWKSDPKTLFALTTEAAKWSEVLSEVLEKSGVLKIERQLTPILALVLTHDLFLSKKGIALPASHGLTTSISKHKARLSAELTKARLRRGLATLEQLRASINEQASNGLAADGENGSESSRVRYPRWIRINTLKTTLEEQLGSTFAEYEQVPTLSKVTSSSSSGKRLHVDENIPNLIAVPASIDLTTSKAYKQGHLILQDKASCFPAYLLDAQQGGGDVFDACAAPGNKTTHLAAILQADSANTEAISEHGKSKVLACEKDATRSLTLQKMIKLAGGESVIHVKAKQDFMKLDPTAKEFAGVTALLLDPSCSGSGIVGRDEGGVIVHLPNAAAAPDAAQAKAGKKRKRGGSAAKPQSPPQALAVEEIVIEEEAPPTTTEDTEAKLQTRLANLSSFQLRLLERAMAFPAAKKITYSTCSVHPEENEHVVVKALQSPIATERGWRIMRRSEQVAGMRGWQTRGWADATKSAVDGNAAGRVGVEEVAEGCIRCEKGSADGTMGFFVAGLVRDVGEVRMDGHDANGASKAIHGAEEEEWGGFEDET</sequence>
<keyword evidence="9" id="KW-1185">Reference proteome</keyword>
<dbReference type="PROSITE" id="PS51686">
    <property type="entry name" value="SAM_MT_RSMB_NOP"/>
    <property type="match status" value="1"/>
</dbReference>
<protein>
    <recommendedName>
        <fullName evidence="7">SAM-dependent MTase RsmB/NOP-type domain-containing protein</fullName>
    </recommendedName>
</protein>
<dbReference type="FunFam" id="3.30.70.1170:FF:000006">
    <property type="entry name" value="NOL1/NOP2/Sun domain family protein"/>
    <property type="match status" value="1"/>
</dbReference>
<proteinExistence type="inferred from homology"/>
<dbReference type="SUPFAM" id="SSF53335">
    <property type="entry name" value="S-adenosyl-L-methionine-dependent methyltransferases"/>
    <property type="match status" value="1"/>
</dbReference>
<feature type="active site" description="Nucleophile" evidence="5">
    <location>
        <position position="445"/>
    </location>
</feature>
<reference evidence="8 9" key="1">
    <citation type="submission" date="2021-11" db="EMBL/GenBank/DDBJ databases">
        <title>Black yeast isolated from Biological Soil Crust.</title>
        <authorList>
            <person name="Kurbessoian T."/>
        </authorList>
    </citation>
    <scope>NUCLEOTIDE SEQUENCE [LARGE SCALE GENOMIC DNA]</scope>
    <source>
        <strain evidence="8 9">CCFEE 5522</strain>
    </source>
</reference>
<evidence type="ECO:0000256" key="3">
    <source>
        <dbReference type="ARBA" id="ARBA00022691"/>
    </source>
</evidence>
<name>A0AAV9JXF9_9PEZI</name>
<dbReference type="InterPro" id="IPR023267">
    <property type="entry name" value="RCMT"/>
</dbReference>
<dbReference type="InterPro" id="IPR049560">
    <property type="entry name" value="MeTrfase_RsmB-F_NOP2_cat"/>
</dbReference>
<feature type="binding site" evidence="5">
    <location>
        <position position="316"/>
    </location>
    <ligand>
        <name>S-adenosyl-L-methionine</name>
        <dbReference type="ChEBI" id="CHEBI:59789"/>
    </ligand>
</feature>
<keyword evidence="3 5" id="KW-0949">S-adenosyl-L-methionine</keyword>
<feature type="binding site" evidence="5">
    <location>
        <position position="336"/>
    </location>
    <ligand>
        <name>S-adenosyl-L-methionine</name>
        <dbReference type="ChEBI" id="CHEBI:59789"/>
    </ligand>
</feature>
<dbReference type="InterPro" id="IPR029063">
    <property type="entry name" value="SAM-dependent_MTases_sf"/>
</dbReference>
<evidence type="ECO:0000259" key="7">
    <source>
        <dbReference type="PROSITE" id="PS51686"/>
    </source>
</evidence>
<dbReference type="GO" id="GO:0070475">
    <property type="term" value="P:rRNA base methylation"/>
    <property type="evidence" value="ECO:0007669"/>
    <property type="project" value="TreeGrafter"/>
</dbReference>
<accession>A0AAV9JXF9</accession>
<keyword evidence="2 5" id="KW-0808">Transferase</keyword>
<dbReference type="PANTHER" id="PTHR22807">
    <property type="entry name" value="NOP2 YEAST -RELATED NOL1/NOP2/FMU SUN DOMAIN-CONTAINING"/>
    <property type="match status" value="1"/>
</dbReference>
<comment type="similarity">
    <text evidence="5">Belongs to the class I-like SAM-binding methyltransferase superfamily. RsmB/NOP family.</text>
</comment>
<evidence type="ECO:0000256" key="2">
    <source>
        <dbReference type="ARBA" id="ARBA00022679"/>
    </source>
</evidence>
<dbReference type="AlphaFoldDB" id="A0AAV9JXF9"/>
<dbReference type="EMBL" id="JAVFHQ010000001">
    <property type="protein sequence ID" value="KAK4550458.1"/>
    <property type="molecule type" value="Genomic_DNA"/>
</dbReference>
<dbReference type="Gene3D" id="3.30.70.1170">
    <property type="entry name" value="Sun protein, domain 3"/>
    <property type="match status" value="1"/>
</dbReference>
<organism evidence="8 9">
    <name type="scientific">Oleoguttula mirabilis</name>
    <dbReference type="NCBI Taxonomy" id="1507867"/>
    <lineage>
        <taxon>Eukaryota</taxon>
        <taxon>Fungi</taxon>
        <taxon>Dikarya</taxon>
        <taxon>Ascomycota</taxon>
        <taxon>Pezizomycotina</taxon>
        <taxon>Dothideomycetes</taxon>
        <taxon>Dothideomycetidae</taxon>
        <taxon>Mycosphaerellales</taxon>
        <taxon>Teratosphaeriaceae</taxon>
        <taxon>Oleoguttula</taxon>
    </lineage>
</organism>
<keyword evidence="4 5" id="KW-0694">RNA-binding</keyword>
<comment type="caution">
    <text evidence="8">The sequence shown here is derived from an EMBL/GenBank/DDBJ whole genome shotgun (WGS) entry which is preliminary data.</text>
</comment>
<evidence type="ECO:0000313" key="9">
    <source>
        <dbReference type="Proteomes" id="UP001324427"/>
    </source>
</evidence>
<dbReference type="PANTHER" id="PTHR22807:SF4">
    <property type="entry name" value="28S RRNA (CYTOSINE-C(5))-METHYLTRANSFERASE"/>
    <property type="match status" value="1"/>
</dbReference>
<feature type="binding site" evidence="5">
    <location>
        <begin position="251"/>
        <end position="257"/>
    </location>
    <ligand>
        <name>S-adenosyl-L-methionine</name>
        <dbReference type="ChEBI" id="CHEBI:59789"/>
    </ligand>
</feature>
<evidence type="ECO:0000256" key="1">
    <source>
        <dbReference type="ARBA" id="ARBA00022603"/>
    </source>
</evidence>
<gene>
    <name evidence="8" type="ORF">LTR36_000037</name>
</gene>
<evidence type="ECO:0000256" key="4">
    <source>
        <dbReference type="ARBA" id="ARBA00022884"/>
    </source>
</evidence>
<dbReference type="InterPro" id="IPR048889">
    <property type="entry name" value="NSUN5_RCM1_N"/>
</dbReference>